<dbReference type="PANTHER" id="PTHR33744">
    <property type="entry name" value="CARBOHYDRATE DIACID REGULATOR"/>
    <property type="match status" value="1"/>
</dbReference>
<protein>
    <submittedName>
        <fullName evidence="5">CdaR family transcriptional regulator</fullName>
    </submittedName>
</protein>
<feature type="domain" description="PucR C-terminal helix-turn-helix" evidence="3">
    <location>
        <begin position="339"/>
        <end position="390"/>
    </location>
</feature>
<dbReference type="InterPro" id="IPR041522">
    <property type="entry name" value="CdaR_GGDEF"/>
</dbReference>
<name>A0ABW3L1J5_9BACI</name>
<dbReference type="InterPro" id="IPR009057">
    <property type="entry name" value="Homeodomain-like_sf"/>
</dbReference>
<dbReference type="RefSeq" id="WP_386058741.1">
    <property type="nucleotide sequence ID" value="NZ_JBHTKL010000002.1"/>
</dbReference>
<evidence type="ECO:0000259" key="2">
    <source>
        <dbReference type="Pfam" id="PF05651"/>
    </source>
</evidence>
<dbReference type="Gene3D" id="1.10.10.2840">
    <property type="entry name" value="PucR C-terminal helix-turn-helix domain"/>
    <property type="match status" value="1"/>
</dbReference>
<organism evidence="5 6">
    <name type="scientific">Thalassobacillus hwangdonensis</name>
    <dbReference type="NCBI Taxonomy" id="546108"/>
    <lineage>
        <taxon>Bacteria</taxon>
        <taxon>Bacillati</taxon>
        <taxon>Bacillota</taxon>
        <taxon>Bacilli</taxon>
        <taxon>Bacillales</taxon>
        <taxon>Bacillaceae</taxon>
        <taxon>Thalassobacillus</taxon>
    </lineage>
</organism>
<feature type="domain" description="CdaR GGDEF-like" evidence="4">
    <location>
        <begin position="142"/>
        <end position="281"/>
    </location>
</feature>
<dbReference type="Proteomes" id="UP001596990">
    <property type="component" value="Unassembled WGS sequence"/>
</dbReference>
<dbReference type="SUPFAM" id="SSF46689">
    <property type="entry name" value="Homeodomain-like"/>
    <property type="match status" value="1"/>
</dbReference>
<keyword evidence="6" id="KW-1185">Reference proteome</keyword>
<dbReference type="Pfam" id="PF05651">
    <property type="entry name" value="Diacid_rec"/>
    <property type="match status" value="1"/>
</dbReference>
<reference evidence="6" key="1">
    <citation type="journal article" date="2019" name="Int. J. Syst. Evol. Microbiol.">
        <title>The Global Catalogue of Microorganisms (GCM) 10K type strain sequencing project: providing services to taxonomists for standard genome sequencing and annotation.</title>
        <authorList>
            <consortium name="The Broad Institute Genomics Platform"/>
            <consortium name="The Broad Institute Genome Sequencing Center for Infectious Disease"/>
            <person name="Wu L."/>
            <person name="Ma J."/>
        </authorList>
    </citation>
    <scope>NUCLEOTIDE SEQUENCE [LARGE SCALE GENOMIC DNA]</scope>
    <source>
        <strain evidence="6">CCUG 56607</strain>
    </source>
</reference>
<evidence type="ECO:0000313" key="6">
    <source>
        <dbReference type="Proteomes" id="UP001596990"/>
    </source>
</evidence>
<evidence type="ECO:0000259" key="3">
    <source>
        <dbReference type="Pfam" id="PF13556"/>
    </source>
</evidence>
<dbReference type="PANTHER" id="PTHR33744:SF15">
    <property type="entry name" value="CARBOHYDRATE DIACID REGULATOR"/>
    <property type="match status" value="1"/>
</dbReference>
<evidence type="ECO:0000256" key="1">
    <source>
        <dbReference type="ARBA" id="ARBA00006754"/>
    </source>
</evidence>
<comment type="caution">
    <text evidence="5">The sequence shown here is derived from an EMBL/GenBank/DDBJ whole genome shotgun (WGS) entry which is preliminary data.</text>
</comment>
<accession>A0ABW3L1J5</accession>
<dbReference type="InterPro" id="IPR051448">
    <property type="entry name" value="CdaR-like_regulators"/>
</dbReference>
<feature type="domain" description="Putative sugar diacid recognition" evidence="2">
    <location>
        <begin position="6"/>
        <end position="136"/>
    </location>
</feature>
<dbReference type="EMBL" id="JBHTKL010000002">
    <property type="protein sequence ID" value="MFD1019236.1"/>
    <property type="molecule type" value="Genomic_DNA"/>
</dbReference>
<evidence type="ECO:0000259" key="4">
    <source>
        <dbReference type="Pfam" id="PF17853"/>
    </source>
</evidence>
<dbReference type="InterPro" id="IPR008599">
    <property type="entry name" value="Diacid_rec"/>
</dbReference>
<evidence type="ECO:0000313" key="5">
    <source>
        <dbReference type="EMBL" id="MFD1019236.1"/>
    </source>
</evidence>
<dbReference type="Pfam" id="PF13556">
    <property type="entry name" value="HTH_30"/>
    <property type="match status" value="1"/>
</dbReference>
<gene>
    <name evidence="5" type="ORF">ACFQ2J_08520</name>
</gene>
<dbReference type="InterPro" id="IPR025736">
    <property type="entry name" value="PucR_C-HTH_dom"/>
</dbReference>
<proteinExistence type="inferred from homology"/>
<sequence>MESYRQFAQNLINEASEILSFPISLTDDEGMIIGSTVKERIGTYHSASIEVIREKQPVCYEEADVEGMPNVYPGVAVPLIFEEEAICVLGIVGKPAEVLPYAKLVKRYAEMVWHETYQNRLETLEAKKIDTFVQHLLFDPEPDVARIEDYCNLLGIEANVPRCCIIIEINGQQKGREVALHESLTSRQAYRNEWLKENISRTLCNHDQDLMTQLNAEQLLVFKGVGDSGSGRLKSIESECQSLIESLHSNGWDQVEVSIGDVKRTIGDIGSSYHNAKHLMEVGRRLQVPTMIYSFHDWGLLLRMVPFYIEPFLKRKLINRLEHLVGHDDFQVLAQNFFSYCENNMNVSKAARELYIHRNTLIYRLGKIEALTELDLNSFEHCTILYLTLKNTGVHLEHGR</sequence>
<comment type="similarity">
    <text evidence="1">Belongs to the CdaR family.</text>
</comment>
<dbReference type="Pfam" id="PF17853">
    <property type="entry name" value="GGDEF_2"/>
    <property type="match status" value="1"/>
</dbReference>
<dbReference type="InterPro" id="IPR042070">
    <property type="entry name" value="PucR_C-HTH_sf"/>
</dbReference>